<evidence type="ECO:0000313" key="2">
    <source>
        <dbReference type="Proteomes" id="UP000690515"/>
    </source>
</evidence>
<protein>
    <submittedName>
        <fullName evidence="1">Uncharacterized protein</fullName>
    </submittedName>
</protein>
<gene>
    <name evidence="1" type="ORF">KCG35_02120</name>
</gene>
<dbReference type="RefSeq" id="WP_215818017.1">
    <property type="nucleotide sequence ID" value="NZ_JAGSOY010000003.1"/>
</dbReference>
<organism evidence="1 2">
    <name type="scientific">Zooshikella harenae</name>
    <dbReference type="NCBI Taxonomy" id="2827238"/>
    <lineage>
        <taxon>Bacteria</taxon>
        <taxon>Pseudomonadati</taxon>
        <taxon>Pseudomonadota</taxon>
        <taxon>Gammaproteobacteria</taxon>
        <taxon>Oceanospirillales</taxon>
        <taxon>Zooshikellaceae</taxon>
        <taxon>Zooshikella</taxon>
    </lineage>
</organism>
<comment type="caution">
    <text evidence="1">The sequence shown here is derived from an EMBL/GenBank/DDBJ whole genome shotgun (WGS) entry which is preliminary data.</text>
</comment>
<reference evidence="1 2" key="1">
    <citation type="submission" date="2021-04" db="EMBL/GenBank/DDBJ databases">
        <authorList>
            <person name="Pira H."/>
            <person name="Risdian C."/>
            <person name="Wink J."/>
        </authorList>
    </citation>
    <scope>NUCLEOTIDE SEQUENCE [LARGE SCALE GENOMIC DNA]</scope>
    <source>
        <strain evidence="1 2">WH53</strain>
    </source>
</reference>
<sequence length="1270" mass="145007">MDKQQIYAQHANNLDKEQIQLLKEKDELDAKIADLEVLADENGLPNPGRLERLKQQRAVIIKRLEQEGIEQKQLYHDYKVELKKLDQQAKSKLEKIVAYFENKPDYTHQQVESFVQRHRELKKEDVVNALQAFRIKSGCFDQLQLLLKHKIEEAKRIKAGASAHSTAIISRRHSYAELLKEIESVSQRMDEFQQQNIESYRIVNSFYKELNLARDCSACKITDQDIAIYQRLQSLQTHDQDYPHDDETKVTKVLMRNKGCGIRFVYADKPSEPVRYGTLIHWLYDLRDDAKLAGASNSNTMAGYTSLQVCRTDHGGYVRGGESSIIGDRQYYVDLEKQQLSVKPRLDHDFLSKVDTMAREAPNISQAYWKAMAKKDPDSSQDFNSSSPVFRPAKPGLQPLTLSIENQIMADIISYGLGANNLSKTLDQFSEVANVSEEDKHTKTEIKQYSETFRRNRTYGFLCYPVDRGPLVTKPVNELTDMVTPEHTGLRVENIAWKGKPESLISDKQKVTKGDDGYPIVTIKIHCTLPEWDRRICLAIDELAELQKQQQEILQPYLAQQGNLIKMVELSKMHYIFRNQTTPESDAHLVKTHQAISELAKFTKKQIDFLGVETNISSKLEKINRAIRAKAEYLYELLCSVAFQAELKSYLDEIECQMNKACGPYMESEPFWIHIFDTIAKAYGVLAATHIGDTIGEKEIPIILNGIAGHSLSEPLLEEQHYKRPYDTYKEQLDHYDYRGKKYKSGITPYDKRVIKAQSKDGKSWRDSFESAQEAQAGQIGPLSTMLNYEAIWDIKNYYQENLKSTLNTYVNNIPGPPPVLMVVLDTYAYFVGKRLKKISNKSNNFHIRALISVMNLAGIFKTQEGKINTRRVQAIHLTMFMRQRKHGEQAVMSALFGKTEGSFSSNLSDNIQASIHGKIYRGTLTFLNLAIAIEDFTNLACSDAYEEYKKKGNEAEFWYDFAMKSMSVVDATGKAVTYGAKLSTRFNNLLNSKGISTKITGALNVFALIGCIESTVNATVALANYLESNPVFPDHDSTLTTFMLASDLVGQFAYTVGFLISDILPMMGINCIPGVGQFLFIIGTITVLVKFAYDHWDEWFDANSYQIIKARWETVKQSEAFRQLIGVQYESNAPDIQGEKDARGLALEVDQLVKDDSHWNTFNWRAVIPLKLSGYTEDQIQDCVFIHGSAPYKNHHMHPMNTRKIIEYYTQLKELVKKEPSAQFSSGRTFTDVIDLLETGTFEPSRHHPEDLDGQRCTWAYEEFLRPIH</sequence>
<proteinExistence type="predicted"/>
<dbReference type="Proteomes" id="UP000690515">
    <property type="component" value="Unassembled WGS sequence"/>
</dbReference>
<evidence type="ECO:0000313" key="1">
    <source>
        <dbReference type="EMBL" id="MBU2709851.1"/>
    </source>
</evidence>
<name>A0ABS5Z722_9GAMM</name>
<accession>A0ABS5Z722</accession>
<dbReference type="EMBL" id="JAGSOY010000003">
    <property type="protein sequence ID" value="MBU2709851.1"/>
    <property type="molecule type" value="Genomic_DNA"/>
</dbReference>
<keyword evidence="2" id="KW-1185">Reference proteome</keyword>